<reference evidence="1 2" key="1">
    <citation type="submission" date="2019-09" db="EMBL/GenBank/DDBJ databases">
        <authorList>
            <person name="Ou C."/>
        </authorList>
    </citation>
    <scope>NUCLEOTIDE SEQUENCE [LARGE SCALE GENOMIC DNA]</scope>
    <source>
        <strain evidence="1">S2</strain>
        <tissue evidence="1">Leaf</tissue>
    </source>
</reference>
<sequence length="87" mass="9448">MHFDKKTKMANKTNKTPAIVICVLVVMVCSCSMKGSEALSDCAKPCMPVCMKEEGASIPICKIACENYCKQVSGDAGYWIGNTKHNL</sequence>
<dbReference type="EMBL" id="SMOL01000768">
    <property type="protein sequence ID" value="KAB2598040.1"/>
    <property type="molecule type" value="Genomic_DNA"/>
</dbReference>
<dbReference type="OrthoDB" id="1153097at2759"/>
<organism evidence="1 2">
    <name type="scientific">Pyrus ussuriensis x Pyrus communis</name>
    <dbReference type="NCBI Taxonomy" id="2448454"/>
    <lineage>
        <taxon>Eukaryota</taxon>
        <taxon>Viridiplantae</taxon>
        <taxon>Streptophyta</taxon>
        <taxon>Embryophyta</taxon>
        <taxon>Tracheophyta</taxon>
        <taxon>Spermatophyta</taxon>
        <taxon>Magnoliopsida</taxon>
        <taxon>eudicotyledons</taxon>
        <taxon>Gunneridae</taxon>
        <taxon>Pentapetalae</taxon>
        <taxon>rosids</taxon>
        <taxon>fabids</taxon>
        <taxon>Rosales</taxon>
        <taxon>Rosaceae</taxon>
        <taxon>Amygdaloideae</taxon>
        <taxon>Maleae</taxon>
        <taxon>Pyrus</taxon>
    </lineage>
</organism>
<gene>
    <name evidence="1" type="ORF">D8674_000960</name>
</gene>
<evidence type="ECO:0000313" key="1">
    <source>
        <dbReference type="EMBL" id="KAB2598040.1"/>
    </source>
</evidence>
<accession>A0A5N5FA91</accession>
<protein>
    <submittedName>
        <fullName evidence="1">Uncharacterized protein</fullName>
    </submittedName>
</protein>
<dbReference type="PROSITE" id="PS51257">
    <property type="entry name" value="PROKAR_LIPOPROTEIN"/>
    <property type="match status" value="1"/>
</dbReference>
<evidence type="ECO:0000313" key="2">
    <source>
        <dbReference type="Proteomes" id="UP000327157"/>
    </source>
</evidence>
<proteinExistence type="predicted"/>
<keyword evidence="2" id="KW-1185">Reference proteome</keyword>
<name>A0A5N5FA91_9ROSA</name>
<comment type="caution">
    <text evidence="1">The sequence shown here is derived from an EMBL/GenBank/DDBJ whole genome shotgun (WGS) entry which is preliminary data.</text>
</comment>
<reference evidence="2" key="2">
    <citation type="submission" date="2019-10" db="EMBL/GenBank/DDBJ databases">
        <title>A de novo genome assembly of a pear dwarfing rootstock.</title>
        <authorList>
            <person name="Wang F."/>
            <person name="Wang J."/>
            <person name="Li S."/>
            <person name="Zhang Y."/>
            <person name="Fang M."/>
            <person name="Ma L."/>
            <person name="Zhao Y."/>
            <person name="Jiang S."/>
        </authorList>
    </citation>
    <scope>NUCLEOTIDE SEQUENCE [LARGE SCALE GENOMIC DNA]</scope>
</reference>
<dbReference type="AlphaFoldDB" id="A0A5N5FA91"/>
<dbReference type="Proteomes" id="UP000327157">
    <property type="component" value="Chromosome 1"/>
</dbReference>
<reference evidence="1 2" key="3">
    <citation type="submission" date="2019-11" db="EMBL/GenBank/DDBJ databases">
        <title>A de novo genome assembly of a pear dwarfing rootstock.</title>
        <authorList>
            <person name="Wang F."/>
            <person name="Wang J."/>
            <person name="Li S."/>
            <person name="Zhang Y."/>
            <person name="Fang M."/>
            <person name="Ma L."/>
            <person name="Zhao Y."/>
            <person name="Jiang S."/>
        </authorList>
    </citation>
    <scope>NUCLEOTIDE SEQUENCE [LARGE SCALE GENOMIC DNA]</scope>
    <source>
        <strain evidence="1">S2</strain>
        <tissue evidence="1">Leaf</tissue>
    </source>
</reference>